<dbReference type="EMBL" id="PZEV01000005">
    <property type="protein sequence ID" value="PTI52185.1"/>
    <property type="molecule type" value="Genomic_DNA"/>
</dbReference>
<dbReference type="RefSeq" id="WP_075777961.1">
    <property type="nucleotide sequence ID" value="NZ_JAIBNN010000001.1"/>
</dbReference>
<evidence type="ECO:0000259" key="1">
    <source>
        <dbReference type="Pfam" id="PF12146"/>
    </source>
</evidence>
<comment type="caution">
    <text evidence="2">The sequence shown here is derived from an EMBL/GenBank/DDBJ whole genome shotgun (WGS) entry which is preliminary data.</text>
</comment>
<protein>
    <submittedName>
        <fullName evidence="2">Alpha/beta hydrolase</fullName>
    </submittedName>
</protein>
<dbReference type="GO" id="GO:0016787">
    <property type="term" value="F:hydrolase activity"/>
    <property type="evidence" value="ECO:0007669"/>
    <property type="project" value="UniProtKB-KW"/>
</dbReference>
<dbReference type="PANTHER" id="PTHR11614">
    <property type="entry name" value="PHOSPHOLIPASE-RELATED"/>
    <property type="match status" value="1"/>
</dbReference>
<dbReference type="SUPFAM" id="SSF53474">
    <property type="entry name" value="alpha/beta-Hydrolases"/>
    <property type="match status" value="1"/>
</dbReference>
<evidence type="ECO:0000313" key="2">
    <source>
        <dbReference type="EMBL" id="PTI52185.1"/>
    </source>
</evidence>
<dbReference type="InterPro" id="IPR022742">
    <property type="entry name" value="Hydrolase_4"/>
</dbReference>
<name>A0A2T4Q2W4_STAWA</name>
<feature type="domain" description="Serine aminopeptidase S33" evidence="1">
    <location>
        <begin position="27"/>
        <end position="287"/>
    </location>
</feature>
<dbReference type="Pfam" id="PF12146">
    <property type="entry name" value="Hydrolase_4"/>
    <property type="match status" value="1"/>
</dbReference>
<reference evidence="2 3" key="1">
    <citation type="journal article" date="2016" name="Front. Microbiol.">
        <title>Comprehensive Phylogenetic Analysis of Bovine Non-aureus Staphylococci Species Based on Whole-Genome Sequencing.</title>
        <authorList>
            <person name="Naushad S."/>
            <person name="Barkema H.W."/>
            <person name="Luby C."/>
            <person name="Condas L.A."/>
            <person name="Nobrega D.B."/>
            <person name="Carson D.A."/>
            <person name="De Buck J."/>
        </authorList>
    </citation>
    <scope>NUCLEOTIDE SEQUENCE [LARGE SCALE GENOMIC DNA]</scope>
    <source>
        <strain evidence="2 3">SNUC 2993</strain>
    </source>
</reference>
<dbReference type="Gene3D" id="3.40.50.1820">
    <property type="entry name" value="alpha/beta hydrolase"/>
    <property type="match status" value="1"/>
</dbReference>
<organism evidence="2 3">
    <name type="scientific">Staphylococcus warneri</name>
    <dbReference type="NCBI Taxonomy" id="1292"/>
    <lineage>
        <taxon>Bacteria</taxon>
        <taxon>Bacillati</taxon>
        <taxon>Bacillota</taxon>
        <taxon>Bacilli</taxon>
        <taxon>Bacillales</taxon>
        <taxon>Staphylococcaceae</taxon>
        <taxon>Staphylococcus</taxon>
    </lineage>
</organism>
<gene>
    <name evidence="2" type="ORF">BU085_02635</name>
</gene>
<dbReference type="AlphaFoldDB" id="A0A2T4Q2W4"/>
<evidence type="ECO:0000313" key="3">
    <source>
        <dbReference type="Proteomes" id="UP000240717"/>
    </source>
</evidence>
<proteinExistence type="predicted"/>
<dbReference type="STRING" id="1194526.A284_07110"/>
<keyword evidence="2" id="KW-0378">Hydrolase</keyword>
<sequence>MSQSQFNITVKDGTMIEVKIDKANNETIGIVHLFHGMAEHMDRYDELVKALNLQGYDVLRHNHRGHGKNIDENERGHFNDMTQVVDDAYEIVETIYDSHFELPYIVLGHSMGSIIARLFVKQYPQFANGLILTGTGMFPKWKGIPTMVLLKLITMILGKRRRVKWVNQLMNKSFTKKIDQPQTESDWLSTKREEVNKFIDDEYCGFRVSNQLIYQTVKYMMDTANVKSLKQMNHNLPILLISGKDDPFGEYGKGVKKLGKIYKKAGIKHITVQLYKNKRHEILFEDDYLTTWQHMFEWIKKQILKKNKVSE</sequence>
<dbReference type="InterPro" id="IPR051044">
    <property type="entry name" value="MAG_DAG_Lipase"/>
</dbReference>
<accession>A0A2T4Q2W4</accession>
<dbReference type="Proteomes" id="UP000240717">
    <property type="component" value="Unassembled WGS sequence"/>
</dbReference>
<dbReference type="InterPro" id="IPR029058">
    <property type="entry name" value="AB_hydrolase_fold"/>
</dbReference>